<dbReference type="PROSITE" id="PS50082">
    <property type="entry name" value="WD_REPEATS_2"/>
    <property type="match status" value="2"/>
</dbReference>
<sequence length="544" mass="59615">MALDTEQQSSARGPAQPSFVFRGHTAQIHSAHIVCRNTCLVTGDADGWVVLWKLETKRALAVWKAHDGAILETSMWGSDRFITHGRDHSLRIWQLDPSNTATFSKALPAEGADIDRPKPWLLHSLPVNTLNFCAFSVYHDRHVSQDSHPEQSHASASSVLVAVPARDDKKVEVYQFPQEKLVCVVPKVESRDTGMVMAVKLVHHSLSNNILIAVGYEGGFISVYTTPHPPPQDPQAPRNPIQIAQLVYLSQPHSQPILSLDALPQDETTFFTSSADAIIATHTIKDLPINDAPAIQWMDQGGAGAEDVFKKTANPNQKNDITSSTHDDIEPRVSAVSDSDSNTTSRVVQDQASSLVQPASTSLLDFTKKTVPPSANNTTATATSTKQGGLSSLFSNAAEPQPRSKPPQPSPPKPVIPQPPHKFTNTKHAGQQSLRVRSDGRLLVTGGWDKRVRIYSTKTLKEVAVLKWHAEGVYAVDFGEIMNMEDVAAGNAKDEQEHAEGGDEVAKRETGLGRLQRQREERMQVKHWVVSGAKDGKVSLWEVF</sequence>
<gene>
    <name evidence="9" type="ORF">PDIGIT_LOCUS1822</name>
</gene>
<evidence type="ECO:0000313" key="9">
    <source>
        <dbReference type="EMBL" id="CAI6273589.1"/>
    </source>
</evidence>
<dbReference type="PROSITE" id="PS00678">
    <property type="entry name" value="WD_REPEATS_1"/>
    <property type="match status" value="1"/>
</dbReference>
<feature type="compositionally biased region" description="Polar residues" evidence="8">
    <location>
        <begin position="426"/>
        <end position="435"/>
    </location>
</feature>
<evidence type="ECO:0000256" key="1">
    <source>
        <dbReference type="ARBA" id="ARBA00022574"/>
    </source>
</evidence>
<dbReference type="Pfam" id="PF00400">
    <property type="entry name" value="WD40"/>
    <property type="match status" value="2"/>
</dbReference>
<feature type="compositionally biased region" description="Polar residues" evidence="8">
    <location>
        <begin position="313"/>
        <end position="324"/>
    </location>
</feature>
<evidence type="ECO:0000256" key="4">
    <source>
        <dbReference type="ARBA" id="ARBA00037931"/>
    </source>
</evidence>
<evidence type="ECO:0000256" key="3">
    <source>
        <dbReference type="ARBA" id="ARBA00037338"/>
    </source>
</evidence>
<comment type="similarity">
    <text evidence="4">Belongs to the WD repeat ASA1 family.</text>
</comment>
<evidence type="ECO:0000256" key="2">
    <source>
        <dbReference type="ARBA" id="ARBA00022737"/>
    </source>
</evidence>
<feature type="compositionally biased region" description="Low complexity" evidence="8">
    <location>
        <begin position="374"/>
        <end position="385"/>
    </location>
</feature>
<dbReference type="EMBL" id="CAOQHR010000001">
    <property type="protein sequence ID" value="CAI6273589.1"/>
    <property type="molecule type" value="Genomic_DNA"/>
</dbReference>
<dbReference type="InterPro" id="IPR015943">
    <property type="entry name" value="WD40/YVTN_repeat-like_dom_sf"/>
</dbReference>
<evidence type="ECO:0000313" key="10">
    <source>
        <dbReference type="Proteomes" id="UP001152607"/>
    </source>
</evidence>
<feature type="repeat" description="WD" evidence="7">
    <location>
        <begin position="21"/>
        <end position="62"/>
    </location>
</feature>
<evidence type="ECO:0000256" key="6">
    <source>
        <dbReference type="ARBA" id="ARBA00040563"/>
    </source>
</evidence>
<feature type="compositionally biased region" description="Polar residues" evidence="8">
    <location>
        <begin position="386"/>
        <end position="395"/>
    </location>
</feature>
<accession>A0A9W4U4R4</accession>
<keyword evidence="2" id="KW-0677">Repeat</keyword>
<feature type="region of interest" description="Disordered" evidence="8">
    <location>
        <begin position="313"/>
        <end position="438"/>
    </location>
</feature>
<feature type="region of interest" description="Disordered" evidence="8">
    <location>
        <begin position="492"/>
        <end position="518"/>
    </location>
</feature>
<dbReference type="InterPro" id="IPR036322">
    <property type="entry name" value="WD40_repeat_dom_sf"/>
</dbReference>
<protein>
    <recommendedName>
        <fullName evidence="6">ASTRA-associated protein 1</fullName>
    </recommendedName>
</protein>
<dbReference type="InterPro" id="IPR001680">
    <property type="entry name" value="WD40_rpt"/>
</dbReference>
<feature type="repeat" description="WD" evidence="7">
    <location>
        <begin position="529"/>
        <end position="544"/>
    </location>
</feature>
<feature type="compositionally biased region" description="Polar residues" evidence="8">
    <location>
        <begin position="336"/>
        <end position="364"/>
    </location>
</feature>
<organism evidence="9 10">
    <name type="scientific">Periconia digitata</name>
    <dbReference type="NCBI Taxonomy" id="1303443"/>
    <lineage>
        <taxon>Eukaryota</taxon>
        <taxon>Fungi</taxon>
        <taxon>Dikarya</taxon>
        <taxon>Ascomycota</taxon>
        <taxon>Pezizomycotina</taxon>
        <taxon>Dothideomycetes</taxon>
        <taxon>Pleosporomycetidae</taxon>
        <taxon>Pleosporales</taxon>
        <taxon>Massarineae</taxon>
        <taxon>Periconiaceae</taxon>
        <taxon>Periconia</taxon>
    </lineage>
</organism>
<evidence type="ECO:0000256" key="5">
    <source>
        <dbReference type="ARBA" id="ARBA00038749"/>
    </source>
</evidence>
<dbReference type="Proteomes" id="UP001152607">
    <property type="component" value="Unassembled WGS sequence"/>
</dbReference>
<dbReference type="SMART" id="SM00320">
    <property type="entry name" value="WD40"/>
    <property type="match status" value="5"/>
</dbReference>
<reference evidence="9" key="1">
    <citation type="submission" date="2023-01" db="EMBL/GenBank/DDBJ databases">
        <authorList>
            <person name="Van Ghelder C."/>
            <person name="Rancurel C."/>
        </authorList>
    </citation>
    <scope>NUCLEOTIDE SEQUENCE</scope>
    <source>
        <strain evidence="9">CNCM I-4278</strain>
    </source>
</reference>
<dbReference type="SUPFAM" id="SSF50978">
    <property type="entry name" value="WD40 repeat-like"/>
    <property type="match status" value="1"/>
</dbReference>
<dbReference type="Gene3D" id="2.130.10.10">
    <property type="entry name" value="YVTN repeat-like/Quinoprotein amine dehydrogenase"/>
    <property type="match status" value="3"/>
</dbReference>
<dbReference type="PANTHER" id="PTHR19854">
    <property type="entry name" value="TRANSDUCIN BETA-LIKE 3"/>
    <property type="match status" value="1"/>
</dbReference>
<evidence type="ECO:0000256" key="8">
    <source>
        <dbReference type="SAM" id="MobiDB-lite"/>
    </source>
</evidence>
<evidence type="ECO:0000256" key="7">
    <source>
        <dbReference type="PROSITE-ProRule" id="PRU00221"/>
    </source>
</evidence>
<comment type="function">
    <text evidence="3">Component of the ASTRA complex involved in chromatin remodeling.</text>
</comment>
<dbReference type="AlphaFoldDB" id="A0A9W4U4R4"/>
<comment type="caution">
    <text evidence="9">The sequence shown here is derived from an EMBL/GenBank/DDBJ whole genome shotgun (WGS) entry which is preliminary data.</text>
</comment>
<dbReference type="OrthoDB" id="7668193at2759"/>
<name>A0A9W4U4R4_9PLEO</name>
<dbReference type="PANTHER" id="PTHR19854:SF1">
    <property type="entry name" value="GUANINE NUCLEOTIDE-BINDING PROTEIN SUBUNIT BETA-LIKE PROTEIN 1"/>
    <property type="match status" value="1"/>
</dbReference>
<dbReference type="InterPro" id="IPR019775">
    <property type="entry name" value="WD40_repeat_CS"/>
</dbReference>
<keyword evidence="10" id="KW-1185">Reference proteome</keyword>
<keyword evidence="1 7" id="KW-0853">WD repeat</keyword>
<feature type="compositionally biased region" description="Pro residues" evidence="8">
    <location>
        <begin position="403"/>
        <end position="420"/>
    </location>
</feature>
<proteinExistence type="inferred from homology"/>
<comment type="subunit">
    <text evidence="5">Component of the ASTRA chromatin remodeling machinery complex.</text>
</comment>